<feature type="compositionally biased region" description="Polar residues" evidence="11">
    <location>
        <begin position="302"/>
        <end position="320"/>
    </location>
</feature>
<feature type="region of interest" description="Disordered" evidence="11">
    <location>
        <begin position="1"/>
        <end position="34"/>
    </location>
</feature>
<keyword evidence="3 8" id="KW-0808">Transferase</keyword>
<dbReference type="SUPFAM" id="SSF53335">
    <property type="entry name" value="S-adenosyl-L-methionine-dependent methyltransferases"/>
    <property type="match status" value="1"/>
</dbReference>
<keyword evidence="6" id="KW-0539">Nucleus</keyword>
<dbReference type="InterPro" id="IPR018117">
    <property type="entry name" value="C5_DNA_meth_AS"/>
</dbReference>
<comment type="similarity">
    <text evidence="8 9">Belongs to the class I-like SAM-binding methyltransferase superfamily. C5-methyltransferase family.</text>
</comment>
<dbReference type="PROSITE" id="PS50013">
    <property type="entry name" value="CHROMO_2"/>
    <property type="match status" value="1"/>
</dbReference>
<protein>
    <recommendedName>
        <fullName evidence="10">Cytosine-specific methyltransferase</fullName>
        <ecNumber evidence="10">2.1.1.37</ecNumber>
    </recommendedName>
</protein>
<dbReference type="GO" id="GO:0003677">
    <property type="term" value="F:DNA binding"/>
    <property type="evidence" value="ECO:0007669"/>
    <property type="project" value="UniProtKB-KW"/>
</dbReference>
<comment type="subcellular location">
    <subcellularLocation>
        <location evidence="1">Nucleus</location>
    </subcellularLocation>
</comment>
<dbReference type="PROSITE" id="PS00598">
    <property type="entry name" value="CHROMO_1"/>
    <property type="match status" value="1"/>
</dbReference>
<dbReference type="GO" id="GO:0005634">
    <property type="term" value="C:nucleus"/>
    <property type="evidence" value="ECO:0007669"/>
    <property type="project" value="UniProtKB-SubCell"/>
</dbReference>
<dbReference type="InterPro" id="IPR001025">
    <property type="entry name" value="BAH_dom"/>
</dbReference>
<dbReference type="AlphaFoldDB" id="A0AAD8IAI9"/>
<name>A0AAD8IAI9_9APIA</name>
<dbReference type="InterPro" id="IPR029063">
    <property type="entry name" value="SAM-dependent_MTases_sf"/>
</dbReference>
<feature type="compositionally biased region" description="Basic and acidic residues" evidence="11">
    <location>
        <begin position="323"/>
        <end position="334"/>
    </location>
</feature>
<comment type="caution">
    <text evidence="14">The sequence shown here is derived from an EMBL/GenBank/DDBJ whole genome shotgun (WGS) entry which is preliminary data.</text>
</comment>
<dbReference type="InterPro" id="IPR050390">
    <property type="entry name" value="C5-Methyltransferase"/>
</dbReference>
<dbReference type="PRINTS" id="PR00105">
    <property type="entry name" value="C5METTRFRASE"/>
</dbReference>
<feature type="region of interest" description="Disordered" evidence="11">
    <location>
        <begin position="269"/>
        <end position="351"/>
    </location>
</feature>
<feature type="active site" evidence="8">
    <location>
        <position position="545"/>
    </location>
</feature>
<dbReference type="Pfam" id="PF00385">
    <property type="entry name" value="Chromo"/>
    <property type="match status" value="1"/>
</dbReference>
<dbReference type="Proteomes" id="UP001237642">
    <property type="component" value="Unassembled WGS sequence"/>
</dbReference>
<evidence type="ECO:0000313" key="15">
    <source>
        <dbReference type="Proteomes" id="UP001237642"/>
    </source>
</evidence>
<feature type="domain" description="BAH" evidence="13">
    <location>
        <begin position="143"/>
        <end position="262"/>
    </location>
</feature>
<gene>
    <name evidence="14" type="ORF">POM88_019388</name>
</gene>
<dbReference type="NCBIfam" id="TIGR00675">
    <property type="entry name" value="dcm"/>
    <property type="match status" value="1"/>
</dbReference>
<keyword evidence="5" id="KW-0238">DNA-binding</keyword>
<dbReference type="PROSITE" id="PS51679">
    <property type="entry name" value="SAM_MT_C5"/>
    <property type="match status" value="1"/>
</dbReference>
<dbReference type="Gene3D" id="3.40.50.150">
    <property type="entry name" value="Vaccinia Virus protein VP39"/>
    <property type="match status" value="1"/>
</dbReference>
<dbReference type="PROSITE" id="PS00095">
    <property type="entry name" value="C5_MTASE_2"/>
    <property type="match status" value="1"/>
</dbReference>
<feature type="compositionally biased region" description="Basic and acidic residues" evidence="11">
    <location>
        <begin position="21"/>
        <end position="30"/>
    </location>
</feature>
<evidence type="ECO:0000256" key="2">
    <source>
        <dbReference type="ARBA" id="ARBA00022603"/>
    </source>
</evidence>
<evidence type="ECO:0000256" key="7">
    <source>
        <dbReference type="ARBA" id="ARBA00047422"/>
    </source>
</evidence>
<dbReference type="InterPro" id="IPR023780">
    <property type="entry name" value="Chromo_domain"/>
</dbReference>
<evidence type="ECO:0000256" key="8">
    <source>
        <dbReference type="PROSITE-ProRule" id="PRU01016"/>
    </source>
</evidence>
<dbReference type="PROSITE" id="PS00094">
    <property type="entry name" value="C5_MTASE_1"/>
    <property type="match status" value="1"/>
</dbReference>
<evidence type="ECO:0000256" key="3">
    <source>
        <dbReference type="ARBA" id="ARBA00022679"/>
    </source>
</evidence>
<evidence type="ECO:0000256" key="6">
    <source>
        <dbReference type="ARBA" id="ARBA00023242"/>
    </source>
</evidence>
<evidence type="ECO:0000256" key="4">
    <source>
        <dbReference type="ARBA" id="ARBA00022691"/>
    </source>
</evidence>
<dbReference type="InterPro" id="IPR016197">
    <property type="entry name" value="Chromo-like_dom_sf"/>
</dbReference>
<dbReference type="InterPro" id="IPR001525">
    <property type="entry name" value="C5_MeTfrase"/>
</dbReference>
<keyword evidence="2 8" id="KW-0489">Methyltransferase</keyword>
<dbReference type="InterPro" id="IPR043151">
    <property type="entry name" value="BAH_sf"/>
</dbReference>
<evidence type="ECO:0000256" key="10">
    <source>
        <dbReference type="RuleBase" id="RU000417"/>
    </source>
</evidence>
<reference evidence="14" key="1">
    <citation type="submission" date="2023-02" db="EMBL/GenBank/DDBJ databases">
        <title>Genome of toxic invasive species Heracleum sosnowskyi carries increased number of genes despite the absence of recent whole-genome duplications.</title>
        <authorList>
            <person name="Schelkunov M."/>
            <person name="Shtratnikova V."/>
            <person name="Makarenko M."/>
            <person name="Klepikova A."/>
            <person name="Omelchenko D."/>
            <person name="Novikova G."/>
            <person name="Obukhova E."/>
            <person name="Bogdanov V."/>
            <person name="Penin A."/>
            <person name="Logacheva M."/>
        </authorList>
    </citation>
    <scope>NUCLEOTIDE SEQUENCE</scope>
    <source>
        <strain evidence="14">Hsosn_3</strain>
        <tissue evidence="14">Leaf</tissue>
    </source>
</reference>
<accession>A0AAD8IAI9</accession>
<proteinExistence type="inferred from homology"/>
<dbReference type="SMART" id="SM00439">
    <property type="entry name" value="BAH"/>
    <property type="match status" value="1"/>
</dbReference>
<dbReference type="GO" id="GO:0003682">
    <property type="term" value="F:chromatin binding"/>
    <property type="evidence" value="ECO:0007669"/>
    <property type="project" value="InterPro"/>
</dbReference>
<evidence type="ECO:0000259" key="12">
    <source>
        <dbReference type="PROSITE" id="PS50013"/>
    </source>
</evidence>
<comment type="catalytic activity">
    <reaction evidence="7 10">
        <text>a 2'-deoxycytidine in DNA + S-adenosyl-L-methionine = a 5-methyl-2'-deoxycytidine in DNA + S-adenosyl-L-homocysteine + H(+)</text>
        <dbReference type="Rhea" id="RHEA:13681"/>
        <dbReference type="Rhea" id="RHEA-COMP:11369"/>
        <dbReference type="Rhea" id="RHEA-COMP:11370"/>
        <dbReference type="ChEBI" id="CHEBI:15378"/>
        <dbReference type="ChEBI" id="CHEBI:57856"/>
        <dbReference type="ChEBI" id="CHEBI:59789"/>
        <dbReference type="ChEBI" id="CHEBI:85452"/>
        <dbReference type="ChEBI" id="CHEBI:85454"/>
        <dbReference type="EC" id="2.1.1.37"/>
    </reaction>
</comment>
<dbReference type="Gene3D" id="2.30.30.490">
    <property type="match status" value="1"/>
</dbReference>
<evidence type="ECO:0000259" key="13">
    <source>
        <dbReference type="PROSITE" id="PS51038"/>
    </source>
</evidence>
<sequence length="914" mass="102197">MAGKKKVSKAAGKRKVSKAGSKADLKGEKAGKKRAKVKAIEEEEVLVLEGSDAEEAEALLEEEAIELVGAKVARRPQPNENSGTDSVFIGDPVDINKAKKLWPHRYLNQTKGSTPTQAATSASKNEKCQARRHYKKAKVDGKIDFSLGDDAYVMADDGEDSYICRIVEMFEGEDGEPYITSQWFYRAKDTVIKGCSDLIDNKRVFLSTIKDDNHLDCLLEKIKIVKVPLNADAETRIAIVANCDYYYDMMYYVPFSTFLNPQHDGTKVENGSNLTISSESNDIEQDAGSKKLKKQDGPKGETASNLAISSESLDIQQDVGSSKPKEEVVTKVENKSNSTISSESEDIHKDVGSNKPIEMKLLDLFSGCGAMSTGLCLGANMAGVTLVTKWAVDLNKYACESLKYNHPETEVRNEKAEEFLALLKEWERLCSLFSLIGDKSHQKQISPPEMDNIEEDEEEEVDDEEIFEVEKILSICYGIPDGQEKAGLYFKIRWKGYGEDEDTWEPEDGLCGAKDKLQEFVTNGFNSKILPVPGDADVICGGPPCQGISGFNRFRNSESPLDDPKNEQLLVFMDIVEHLKPKFVLMENVVDIVKFAKGFLGRYALGRLVKMNYQARLGMMVAGAYGLPQFRMRVFLWGAHHTMKLPQYPLPTHNVVVRGHSPLEFESNAVTYDEGSTPELKDKLYLGDAISDLPQVKNNESRDEMPYGSDPITEFQKFITSSKEVMLGSATSQSNSVLYDHRPLKLNNDDYQRVCQIPVRKGANFRDLKGVRVGADNKVEWDPAIERQYLPSGKPLVPNYAMSFMRGTSSKPFGRLWWDETVPTVVTRAEPHNQIILHPTQNRVLTIRENARLQGFPDYYKLFGPIKERYTQVGNAVAVPVARALGYSLGLCVKDGDCREVEHFFTLPSDFPNI</sequence>
<dbReference type="CDD" id="cd18635">
    <property type="entry name" value="CD_CMT3_like"/>
    <property type="match status" value="1"/>
</dbReference>
<dbReference type="PANTHER" id="PTHR10629:SF50">
    <property type="entry name" value="DNA (CYTOSINE-5)-METHYLTRANSFERASE CMT3"/>
    <property type="match status" value="1"/>
</dbReference>
<dbReference type="Gene3D" id="3.90.120.10">
    <property type="entry name" value="DNA Methylase, subunit A, domain 2"/>
    <property type="match status" value="1"/>
</dbReference>
<keyword evidence="15" id="KW-1185">Reference proteome</keyword>
<dbReference type="PANTHER" id="PTHR10629">
    <property type="entry name" value="CYTOSINE-SPECIFIC METHYLTRANSFERASE"/>
    <property type="match status" value="1"/>
</dbReference>
<dbReference type="SMART" id="SM00298">
    <property type="entry name" value="CHROMO"/>
    <property type="match status" value="1"/>
</dbReference>
<feature type="domain" description="Chromo" evidence="12">
    <location>
        <begin position="467"/>
        <end position="520"/>
    </location>
</feature>
<evidence type="ECO:0000256" key="5">
    <source>
        <dbReference type="ARBA" id="ARBA00023125"/>
    </source>
</evidence>
<dbReference type="InterPro" id="IPR023779">
    <property type="entry name" value="Chromodomain_CS"/>
</dbReference>
<evidence type="ECO:0000256" key="9">
    <source>
        <dbReference type="RuleBase" id="RU000416"/>
    </source>
</evidence>
<dbReference type="GO" id="GO:0032259">
    <property type="term" value="P:methylation"/>
    <property type="evidence" value="ECO:0007669"/>
    <property type="project" value="UniProtKB-KW"/>
</dbReference>
<dbReference type="FunFam" id="3.90.120.10:FF:000003">
    <property type="entry name" value="DNA (cytosine-5)-methyltransferase 1"/>
    <property type="match status" value="1"/>
</dbReference>
<reference evidence="14" key="2">
    <citation type="submission" date="2023-05" db="EMBL/GenBank/DDBJ databases">
        <authorList>
            <person name="Schelkunov M.I."/>
        </authorList>
    </citation>
    <scope>NUCLEOTIDE SEQUENCE</scope>
    <source>
        <strain evidence="14">Hsosn_3</strain>
        <tissue evidence="14">Leaf</tissue>
    </source>
</reference>
<dbReference type="GO" id="GO:0003886">
    <property type="term" value="F:DNA (cytosine-5-)-methyltransferase activity"/>
    <property type="evidence" value="ECO:0007669"/>
    <property type="project" value="UniProtKB-EC"/>
</dbReference>
<dbReference type="PROSITE" id="PS51038">
    <property type="entry name" value="BAH"/>
    <property type="match status" value="1"/>
</dbReference>
<dbReference type="Pfam" id="PF00145">
    <property type="entry name" value="DNA_methylase"/>
    <property type="match status" value="1"/>
</dbReference>
<dbReference type="SUPFAM" id="SSF54160">
    <property type="entry name" value="Chromo domain-like"/>
    <property type="match status" value="1"/>
</dbReference>
<keyword evidence="4 8" id="KW-0949">S-adenosyl-L-methionine</keyword>
<dbReference type="InterPro" id="IPR031303">
    <property type="entry name" value="C5_meth_CS"/>
</dbReference>
<feature type="compositionally biased region" description="Polar residues" evidence="11">
    <location>
        <begin position="269"/>
        <end position="280"/>
    </location>
</feature>
<dbReference type="EC" id="2.1.1.37" evidence="10"/>
<organism evidence="14 15">
    <name type="scientific">Heracleum sosnowskyi</name>
    <dbReference type="NCBI Taxonomy" id="360622"/>
    <lineage>
        <taxon>Eukaryota</taxon>
        <taxon>Viridiplantae</taxon>
        <taxon>Streptophyta</taxon>
        <taxon>Embryophyta</taxon>
        <taxon>Tracheophyta</taxon>
        <taxon>Spermatophyta</taxon>
        <taxon>Magnoliopsida</taxon>
        <taxon>eudicotyledons</taxon>
        <taxon>Gunneridae</taxon>
        <taxon>Pentapetalae</taxon>
        <taxon>asterids</taxon>
        <taxon>campanulids</taxon>
        <taxon>Apiales</taxon>
        <taxon>Apiaceae</taxon>
        <taxon>Apioideae</taxon>
        <taxon>apioid superclade</taxon>
        <taxon>Tordylieae</taxon>
        <taxon>Tordyliinae</taxon>
        <taxon>Heracleum</taxon>
    </lineage>
</organism>
<dbReference type="Pfam" id="PF01426">
    <property type="entry name" value="BAH"/>
    <property type="match status" value="1"/>
</dbReference>
<dbReference type="GO" id="GO:0044027">
    <property type="term" value="P:negative regulation of gene expression via chromosomal CpG island methylation"/>
    <property type="evidence" value="ECO:0007669"/>
    <property type="project" value="TreeGrafter"/>
</dbReference>
<evidence type="ECO:0000313" key="14">
    <source>
        <dbReference type="EMBL" id="KAK1381653.1"/>
    </source>
</evidence>
<feature type="compositionally biased region" description="Basic residues" evidence="11">
    <location>
        <begin position="1"/>
        <end position="17"/>
    </location>
</feature>
<dbReference type="InterPro" id="IPR000953">
    <property type="entry name" value="Chromo/chromo_shadow_dom"/>
</dbReference>
<evidence type="ECO:0000256" key="11">
    <source>
        <dbReference type="SAM" id="MobiDB-lite"/>
    </source>
</evidence>
<evidence type="ECO:0000256" key="1">
    <source>
        <dbReference type="ARBA" id="ARBA00004123"/>
    </source>
</evidence>
<dbReference type="EMBL" id="JAUIZM010000005">
    <property type="protein sequence ID" value="KAK1381653.1"/>
    <property type="molecule type" value="Genomic_DNA"/>
</dbReference>